<dbReference type="InterPro" id="IPR042001">
    <property type="entry name" value="Sortase_F"/>
</dbReference>
<comment type="caution">
    <text evidence="2">The sequence shown here is derived from an EMBL/GenBank/DDBJ whole genome shotgun (WGS) entry which is preliminary data.</text>
</comment>
<dbReference type="Pfam" id="PF04203">
    <property type="entry name" value="Sortase"/>
    <property type="match status" value="1"/>
</dbReference>
<name>A0A9W6V2X1_9ACTN</name>
<protein>
    <submittedName>
        <fullName evidence="2">Class F sortase</fullName>
    </submittedName>
</protein>
<dbReference type="InterPro" id="IPR005754">
    <property type="entry name" value="Sortase"/>
</dbReference>
<reference evidence="2" key="1">
    <citation type="submission" date="2023-02" db="EMBL/GenBank/DDBJ databases">
        <title>Kitasatospora phosalacinea NBRC 14627.</title>
        <authorList>
            <person name="Ichikawa N."/>
            <person name="Sato H."/>
            <person name="Tonouchi N."/>
        </authorList>
    </citation>
    <scope>NUCLEOTIDE SEQUENCE</scope>
    <source>
        <strain evidence="2">NBRC 14627</strain>
    </source>
</reference>
<dbReference type="InterPro" id="IPR023365">
    <property type="entry name" value="Sortase_dom-sf"/>
</dbReference>
<dbReference type="EMBL" id="BSSA01000013">
    <property type="protein sequence ID" value="GLW71673.1"/>
    <property type="molecule type" value="Genomic_DNA"/>
</dbReference>
<dbReference type="GO" id="GO:0016787">
    <property type="term" value="F:hydrolase activity"/>
    <property type="evidence" value="ECO:0007669"/>
    <property type="project" value="UniProtKB-KW"/>
</dbReference>
<gene>
    <name evidence="2" type="ORF">Kpho02_39720</name>
</gene>
<dbReference type="Proteomes" id="UP001165041">
    <property type="component" value="Unassembled WGS sequence"/>
</dbReference>
<dbReference type="SUPFAM" id="SSF63817">
    <property type="entry name" value="Sortase"/>
    <property type="match status" value="1"/>
</dbReference>
<dbReference type="AlphaFoldDB" id="A0A9W6V2X1"/>
<evidence type="ECO:0000313" key="3">
    <source>
        <dbReference type="Proteomes" id="UP001165041"/>
    </source>
</evidence>
<organism evidence="2 3">
    <name type="scientific">Kitasatospora phosalacinea</name>
    <dbReference type="NCBI Taxonomy" id="2065"/>
    <lineage>
        <taxon>Bacteria</taxon>
        <taxon>Bacillati</taxon>
        <taxon>Actinomycetota</taxon>
        <taxon>Actinomycetes</taxon>
        <taxon>Kitasatosporales</taxon>
        <taxon>Streptomycetaceae</taxon>
        <taxon>Kitasatospora</taxon>
    </lineage>
</organism>
<accession>A0A9W6V2X1</accession>
<keyword evidence="1" id="KW-0378">Hydrolase</keyword>
<dbReference type="CDD" id="cd05829">
    <property type="entry name" value="Sortase_F"/>
    <property type="match status" value="1"/>
</dbReference>
<evidence type="ECO:0000313" key="2">
    <source>
        <dbReference type="EMBL" id="GLW71673.1"/>
    </source>
</evidence>
<evidence type="ECO:0000256" key="1">
    <source>
        <dbReference type="ARBA" id="ARBA00022801"/>
    </source>
</evidence>
<dbReference type="NCBIfam" id="NF033748">
    <property type="entry name" value="class_F_sortase"/>
    <property type="match status" value="1"/>
</dbReference>
<dbReference type="Gene3D" id="2.40.260.10">
    <property type="entry name" value="Sortase"/>
    <property type="match status" value="1"/>
</dbReference>
<proteinExistence type="predicted"/>
<sequence>MLRPRAAGELGGSWCRRAEGAVGERTWTGAVAAAGAVVTGAWLLHGGLAGTLPPAPVAAQAYDGTPVGPAVPALPPSPPVRVRIPVLGVDAPVARLGLDGEGRLQPPPEEDRNLAGWYRDGAAPGSSGAAVLAGHVDNAHGPAVFYRLGALRKGDQLEVARTDGSGAWFQVDGVEVYPKSDFPDRKVYAATPDAQLRLITCGGSFSREGGYDGNVVVYAHLVRTQKA</sequence>